<dbReference type="Proteomes" id="UP000593567">
    <property type="component" value="Unassembled WGS sequence"/>
</dbReference>
<dbReference type="SUPFAM" id="SSF53474">
    <property type="entry name" value="alpha/beta-Hydrolases"/>
    <property type="match status" value="1"/>
</dbReference>
<evidence type="ECO:0000256" key="1">
    <source>
        <dbReference type="ARBA" id="ARBA00004141"/>
    </source>
</evidence>
<feature type="transmembrane region" description="Helical" evidence="7">
    <location>
        <begin position="213"/>
        <end position="236"/>
    </location>
</feature>
<evidence type="ECO:0000256" key="4">
    <source>
        <dbReference type="ARBA" id="ARBA00022989"/>
    </source>
</evidence>
<evidence type="ECO:0000256" key="7">
    <source>
        <dbReference type="SAM" id="Phobius"/>
    </source>
</evidence>
<evidence type="ECO:0000256" key="3">
    <source>
        <dbReference type="ARBA" id="ARBA00022692"/>
    </source>
</evidence>
<evidence type="ECO:0000256" key="6">
    <source>
        <dbReference type="SAM" id="MobiDB-lite"/>
    </source>
</evidence>
<protein>
    <recommendedName>
        <fullName evidence="10">TMCO4</fullName>
    </recommendedName>
</protein>
<accession>A0A7J7JX86</accession>
<name>A0A7J7JX86_BUGNE</name>
<comment type="similarity">
    <text evidence="2">Belongs to the TMCO4 family.</text>
</comment>
<dbReference type="PANTHER" id="PTHR17920:SF3">
    <property type="entry name" value="TRANSMEMBRANE AND COILED-COIL DOMAIN-CONTAINING PROTEIN 4"/>
    <property type="match status" value="1"/>
</dbReference>
<dbReference type="EMBL" id="VXIV02001772">
    <property type="protein sequence ID" value="KAF6029966.1"/>
    <property type="molecule type" value="Genomic_DNA"/>
</dbReference>
<evidence type="ECO:0008006" key="10">
    <source>
        <dbReference type="Google" id="ProtNLM"/>
    </source>
</evidence>
<comment type="caution">
    <text evidence="8">The sequence shown here is derived from an EMBL/GenBank/DDBJ whole genome shotgun (WGS) entry which is preliminary data.</text>
</comment>
<evidence type="ECO:0000256" key="5">
    <source>
        <dbReference type="ARBA" id="ARBA00023136"/>
    </source>
</evidence>
<feature type="region of interest" description="Disordered" evidence="6">
    <location>
        <begin position="690"/>
        <end position="722"/>
    </location>
</feature>
<dbReference type="OrthoDB" id="277931at2759"/>
<keyword evidence="5 7" id="KW-0472">Membrane</keyword>
<feature type="transmembrane region" description="Helical" evidence="7">
    <location>
        <begin position="328"/>
        <end position="351"/>
    </location>
</feature>
<feature type="transmembrane region" description="Helical" evidence="7">
    <location>
        <begin position="176"/>
        <end position="201"/>
    </location>
</feature>
<comment type="subcellular location">
    <subcellularLocation>
        <location evidence="1">Membrane</location>
        <topology evidence="1">Multi-pass membrane protein</topology>
    </subcellularLocation>
</comment>
<evidence type="ECO:0000313" key="9">
    <source>
        <dbReference type="Proteomes" id="UP000593567"/>
    </source>
</evidence>
<dbReference type="Pfam" id="PF05277">
    <property type="entry name" value="DUF726"/>
    <property type="match status" value="1"/>
</dbReference>
<evidence type="ECO:0000256" key="2">
    <source>
        <dbReference type="ARBA" id="ARBA00009824"/>
    </source>
</evidence>
<sequence>MTMEPAADTQISSESNEQKLTDAGKYAFAGLAANILAELYEDVEERGFRHQLLDDLMKTIDLPESSRQAQLAVADGEYKTKPEPFIDLLLREGLVKENPESLLTSLLLVAIKDGVYDARVRIVVEHMSWLLRVDMKSVEVVEEHLLEILKSHKELSDEEKAHARIKSRNKKIKRGFLIGLATVVGGTVIGLTGGLAAPLIATGVGAVIGTAGGAALGSVAGVAVIGSLFGVAGAGLTGYKMKKRVGGVEQFEFDTLSDGSQMAVTIAVSGWVSRKGNEDFRTPWLSLDNSKEQYYLKYEGHYLQELGQSLETLSSMVVRQAIAESLKYTVLSTLMAAIAWPSALLGLASIIDNPWHVCTKRAENAGKQLAEVLVSRLQGHRPVTLIGFSLGARVIFYCLKELCKHPKGVGIVENAYLLGAPVSGAPAEWQPFSKVVAGRIVNAYIRNDWMLKFLYRTASVQFRIAGISPVQWDNRRMINMDLTNIVNGHMDYMKKMATVLEAVGIKTKEVHNVFASTSDSGYTSALSTSTSQDCELLLPKKLEEESLETADEPPILAFGDNVESVITNPDLSQPPYEKLKLEDSQNSLDLEPQAEKAVPKAIDQGETTDSDKSLADKCFYEQLINKGSSEDEAIFSSDKPKQKLVKVVPVSKVVGSERLLGDLSTRDRLLTTDSSNDSIASECAKKLTVSDGGTGSTLHAHVPQSNAVDTNIETETAEDKDV</sequence>
<gene>
    <name evidence="8" type="ORF">EB796_011723</name>
</gene>
<dbReference type="GO" id="GO:0016020">
    <property type="term" value="C:membrane"/>
    <property type="evidence" value="ECO:0007669"/>
    <property type="project" value="UniProtKB-SubCell"/>
</dbReference>
<dbReference type="InterPro" id="IPR007941">
    <property type="entry name" value="DUF726"/>
</dbReference>
<organism evidence="8 9">
    <name type="scientific">Bugula neritina</name>
    <name type="common">Brown bryozoan</name>
    <name type="synonym">Sertularia neritina</name>
    <dbReference type="NCBI Taxonomy" id="10212"/>
    <lineage>
        <taxon>Eukaryota</taxon>
        <taxon>Metazoa</taxon>
        <taxon>Spiralia</taxon>
        <taxon>Lophotrochozoa</taxon>
        <taxon>Bryozoa</taxon>
        <taxon>Gymnolaemata</taxon>
        <taxon>Cheilostomatida</taxon>
        <taxon>Flustrina</taxon>
        <taxon>Buguloidea</taxon>
        <taxon>Bugulidae</taxon>
        <taxon>Bugula</taxon>
    </lineage>
</organism>
<dbReference type="PANTHER" id="PTHR17920">
    <property type="entry name" value="TRANSMEMBRANE AND COILED-COIL DOMAIN-CONTAINING PROTEIN 4 TMCO4"/>
    <property type="match status" value="1"/>
</dbReference>
<keyword evidence="4 7" id="KW-1133">Transmembrane helix</keyword>
<evidence type="ECO:0000313" key="8">
    <source>
        <dbReference type="EMBL" id="KAF6029966.1"/>
    </source>
</evidence>
<reference evidence="8" key="1">
    <citation type="submission" date="2020-06" db="EMBL/GenBank/DDBJ databases">
        <title>Draft genome of Bugula neritina, a colonial animal packing powerful symbionts and potential medicines.</title>
        <authorList>
            <person name="Rayko M."/>
        </authorList>
    </citation>
    <scope>NUCLEOTIDE SEQUENCE [LARGE SCALE GENOMIC DNA]</scope>
    <source>
        <strain evidence="8">Kwan_BN1</strain>
    </source>
</reference>
<proteinExistence type="inferred from homology"/>
<feature type="compositionally biased region" description="Polar residues" evidence="6">
    <location>
        <begin position="703"/>
        <end position="714"/>
    </location>
</feature>
<keyword evidence="3 7" id="KW-0812">Transmembrane</keyword>
<keyword evidence="9" id="KW-1185">Reference proteome</keyword>
<dbReference type="AlphaFoldDB" id="A0A7J7JX86"/>
<dbReference type="InterPro" id="IPR029058">
    <property type="entry name" value="AB_hydrolase_fold"/>
</dbReference>